<dbReference type="Proteomes" id="UP000078561">
    <property type="component" value="Unassembled WGS sequence"/>
</dbReference>
<dbReference type="EMBL" id="LT552383">
    <property type="protein sequence ID" value="SAL98951.1"/>
    <property type="molecule type" value="Genomic_DNA"/>
</dbReference>
<gene>
    <name evidence="2" type="primary">ABSGL_04522.1 scaffold 5475</name>
</gene>
<evidence type="ECO:0000313" key="3">
    <source>
        <dbReference type="Proteomes" id="UP000078561"/>
    </source>
</evidence>
<organism evidence="2">
    <name type="scientific">Absidia glauca</name>
    <name type="common">Pin mould</name>
    <dbReference type="NCBI Taxonomy" id="4829"/>
    <lineage>
        <taxon>Eukaryota</taxon>
        <taxon>Fungi</taxon>
        <taxon>Fungi incertae sedis</taxon>
        <taxon>Mucoromycota</taxon>
        <taxon>Mucoromycotina</taxon>
        <taxon>Mucoromycetes</taxon>
        <taxon>Mucorales</taxon>
        <taxon>Cunninghamellaceae</taxon>
        <taxon>Absidia</taxon>
    </lineage>
</organism>
<evidence type="ECO:0000256" key="1">
    <source>
        <dbReference type="SAM" id="MobiDB-lite"/>
    </source>
</evidence>
<protein>
    <submittedName>
        <fullName evidence="2">Uncharacterized protein</fullName>
    </submittedName>
</protein>
<feature type="region of interest" description="Disordered" evidence="1">
    <location>
        <begin position="56"/>
        <end position="75"/>
    </location>
</feature>
<accession>A0A168MPV7</accession>
<sequence length="144" mass="16162">MHSSCPREVPWQSRCVRSESQIYAQADFILNSAFYSSRLRLGNKSSPHSLVVNGSDDEYSLSSSSHPHNGGKFKTIDIPPLKVSTNYWQQPFDWFNNGNDISFGGDTDGQNALRKTILSKRSIDQERLLYRMDKATSIGLTSGN</sequence>
<keyword evidence="3" id="KW-1185">Reference proteome</keyword>
<evidence type="ECO:0000313" key="2">
    <source>
        <dbReference type="EMBL" id="SAL98951.1"/>
    </source>
</evidence>
<reference evidence="2" key="1">
    <citation type="submission" date="2016-04" db="EMBL/GenBank/DDBJ databases">
        <authorList>
            <person name="Evans L.H."/>
            <person name="Alamgir A."/>
            <person name="Owens N."/>
            <person name="Weber N.D."/>
            <person name="Virtaneva K."/>
            <person name="Barbian K."/>
            <person name="Babar A."/>
            <person name="Rosenke K."/>
        </authorList>
    </citation>
    <scope>NUCLEOTIDE SEQUENCE [LARGE SCALE GENOMIC DNA]</scope>
    <source>
        <strain evidence="2">CBS 101.48</strain>
    </source>
</reference>
<name>A0A168MPV7_ABSGL</name>
<proteinExistence type="predicted"/>
<dbReference type="InParanoid" id="A0A168MPV7"/>
<dbReference type="AlphaFoldDB" id="A0A168MPV7"/>